<protein>
    <submittedName>
        <fullName evidence="1">Uncharacterized protein</fullName>
    </submittedName>
</protein>
<dbReference type="PANTHER" id="PTHR45947">
    <property type="entry name" value="SULFOQUINOVOSYL TRANSFERASE SQD2"/>
    <property type="match status" value="1"/>
</dbReference>
<dbReference type="Proteomes" id="UP000240322">
    <property type="component" value="Unassembled WGS sequence"/>
</dbReference>
<evidence type="ECO:0000313" key="2">
    <source>
        <dbReference type="Proteomes" id="UP000240322"/>
    </source>
</evidence>
<evidence type="ECO:0000313" key="1">
    <source>
        <dbReference type="EMBL" id="PSN82702.1"/>
    </source>
</evidence>
<dbReference type="Pfam" id="PF13692">
    <property type="entry name" value="Glyco_trans_1_4"/>
    <property type="match status" value="1"/>
</dbReference>
<reference evidence="1 2" key="1">
    <citation type="submission" date="2017-04" db="EMBL/GenBank/DDBJ databases">
        <title>Novel microbial lineages endemic to geothermal iron-oxide mats fill important gaps in the evolutionary history of Archaea.</title>
        <authorList>
            <person name="Jay Z.J."/>
            <person name="Beam J.P."/>
            <person name="Dlakic M."/>
            <person name="Rusch D.B."/>
            <person name="Kozubal M.A."/>
            <person name="Inskeep W.P."/>
        </authorList>
    </citation>
    <scope>NUCLEOTIDE SEQUENCE [LARGE SCALE GENOMIC DNA]</scope>
    <source>
        <strain evidence="1">OSP_D</strain>
    </source>
</reference>
<dbReference type="Gene3D" id="3.40.50.2000">
    <property type="entry name" value="Glycogen Phosphorylase B"/>
    <property type="match status" value="1"/>
</dbReference>
<dbReference type="SUPFAM" id="SSF53756">
    <property type="entry name" value="UDP-Glycosyltransferase/glycogen phosphorylase"/>
    <property type="match status" value="1"/>
</dbReference>
<dbReference type="EMBL" id="NEXE01000344">
    <property type="protein sequence ID" value="PSN82702.1"/>
    <property type="molecule type" value="Genomic_DNA"/>
</dbReference>
<comment type="caution">
    <text evidence="1">The sequence shown here is derived from an EMBL/GenBank/DDBJ whole genome shotgun (WGS) entry which is preliminary data.</text>
</comment>
<dbReference type="GO" id="GO:0016757">
    <property type="term" value="F:glycosyltransferase activity"/>
    <property type="evidence" value="ECO:0007669"/>
    <property type="project" value="TreeGrafter"/>
</dbReference>
<proteinExistence type="predicted"/>
<dbReference type="PANTHER" id="PTHR45947:SF3">
    <property type="entry name" value="SULFOQUINOVOSYL TRANSFERASE SQD2"/>
    <property type="match status" value="1"/>
</dbReference>
<gene>
    <name evidence="1" type="ORF">B9Q03_13975</name>
</gene>
<dbReference type="CDD" id="cd03801">
    <property type="entry name" value="GT4_PimA-like"/>
    <property type="match status" value="1"/>
</dbReference>
<dbReference type="AlphaFoldDB" id="A0A2R6A8C3"/>
<feature type="non-terminal residue" evidence="1">
    <location>
        <position position="111"/>
    </location>
</feature>
<dbReference type="InterPro" id="IPR050194">
    <property type="entry name" value="Glycosyltransferase_grp1"/>
</dbReference>
<sequence>MVWHGYVSEDEKRELYASSHVLVAPSRMEAFPLVGLEAMASGTPVVASDIPGPREYVRDGFNGYLVRDVEEMVERVCEVYTAWRRGDPSYYELCRNARRTAEEYDWGRVVP</sequence>
<name>A0A2R6A8C3_9ARCH</name>
<organism evidence="1 2">
    <name type="scientific">Candidatus Marsarchaeota G2 archaeon OSP_D</name>
    <dbReference type="NCBI Taxonomy" id="1978157"/>
    <lineage>
        <taxon>Archaea</taxon>
        <taxon>Candidatus Marsarchaeota</taxon>
        <taxon>Candidatus Marsarchaeota group 2</taxon>
    </lineage>
</organism>
<accession>A0A2R6A8C3</accession>